<feature type="domain" description="J" evidence="3">
    <location>
        <begin position="225"/>
        <end position="290"/>
    </location>
</feature>
<organism evidence="4 5">
    <name type="scientific">Gadus morhua</name>
    <name type="common">Atlantic cod</name>
    <dbReference type="NCBI Taxonomy" id="8049"/>
    <lineage>
        <taxon>Eukaryota</taxon>
        <taxon>Metazoa</taxon>
        <taxon>Chordata</taxon>
        <taxon>Craniata</taxon>
        <taxon>Vertebrata</taxon>
        <taxon>Euteleostomi</taxon>
        <taxon>Actinopterygii</taxon>
        <taxon>Neopterygii</taxon>
        <taxon>Teleostei</taxon>
        <taxon>Neoteleostei</taxon>
        <taxon>Acanthomorphata</taxon>
        <taxon>Zeiogadaria</taxon>
        <taxon>Gadariae</taxon>
        <taxon>Gadiformes</taxon>
        <taxon>Gadoidei</taxon>
        <taxon>Gadidae</taxon>
        <taxon>Gadus</taxon>
    </lineage>
</organism>
<feature type="region of interest" description="Disordered" evidence="1">
    <location>
        <begin position="295"/>
        <end position="335"/>
    </location>
</feature>
<dbReference type="CDD" id="cd06257">
    <property type="entry name" value="DnaJ"/>
    <property type="match status" value="1"/>
</dbReference>
<dbReference type="PANTHER" id="PTHR44873:SF1">
    <property type="entry name" value="DNAJ HOMOLOG SUBFAMILY C MEMBER 30, MITOCHONDRIAL"/>
    <property type="match status" value="1"/>
</dbReference>
<keyword evidence="2" id="KW-0472">Membrane</keyword>
<feature type="region of interest" description="Disordered" evidence="1">
    <location>
        <begin position="31"/>
        <end position="87"/>
    </location>
</feature>
<keyword evidence="5" id="KW-1185">Reference proteome</keyword>
<proteinExistence type="predicted"/>
<feature type="compositionally biased region" description="Gly residues" evidence="1">
    <location>
        <begin position="44"/>
        <end position="59"/>
    </location>
</feature>
<protein>
    <submittedName>
        <fullName evidence="4">DnaJ (Hsp40) homolog, subfamily C, member 30b</fullName>
    </submittedName>
</protein>
<reference evidence="4" key="1">
    <citation type="submission" date="2025-08" db="UniProtKB">
        <authorList>
            <consortium name="Ensembl"/>
        </authorList>
    </citation>
    <scope>IDENTIFICATION</scope>
</reference>
<dbReference type="Gene3D" id="1.10.287.110">
    <property type="entry name" value="DnaJ domain"/>
    <property type="match status" value="1"/>
</dbReference>
<dbReference type="Proteomes" id="UP000694546">
    <property type="component" value="Chromosome 16"/>
</dbReference>
<dbReference type="InterPro" id="IPR036869">
    <property type="entry name" value="J_dom_sf"/>
</dbReference>
<dbReference type="OrthoDB" id="376357at2759"/>
<keyword evidence="2" id="KW-0812">Transmembrane</keyword>
<keyword evidence="2" id="KW-1133">Transmembrane helix</keyword>
<evidence type="ECO:0000313" key="4">
    <source>
        <dbReference type="Ensembl" id="ENSGMOP00000061584.1"/>
    </source>
</evidence>
<dbReference type="PROSITE" id="PS50076">
    <property type="entry name" value="DNAJ_2"/>
    <property type="match status" value="1"/>
</dbReference>
<evidence type="ECO:0000256" key="1">
    <source>
        <dbReference type="SAM" id="MobiDB-lite"/>
    </source>
</evidence>
<reference evidence="4" key="2">
    <citation type="submission" date="2025-09" db="UniProtKB">
        <authorList>
            <consortium name="Ensembl"/>
        </authorList>
    </citation>
    <scope>IDENTIFICATION</scope>
</reference>
<gene>
    <name evidence="4" type="primary">dnajc30b</name>
</gene>
<evidence type="ECO:0000313" key="5">
    <source>
        <dbReference type="Proteomes" id="UP000694546"/>
    </source>
</evidence>
<dbReference type="Pfam" id="PF00226">
    <property type="entry name" value="DnaJ"/>
    <property type="match status" value="1"/>
</dbReference>
<feature type="compositionally biased region" description="Basic residues" evidence="1">
    <location>
        <begin position="320"/>
        <end position="329"/>
    </location>
</feature>
<dbReference type="PRINTS" id="PR00625">
    <property type="entry name" value="JDOMAIN"/>
</dbReference>
<dbReference type="AlphaFoldDB" id="A0A8C5CQ92"/>
<evidence type="ECO:0000259" key="3">
    <source>
        <dbReference type="PROSITE" id="PS50076"/>
    </source>
</evidence>
<dbReference type="Ensembl" id="ENSGMOT00000033641.1">
    <property type="protein sequence ID" value="ENSGMOP00000061584.1"/>
    <property type="gene ID" value="ENSGMOG00000028416.1"/>
</dbReference>
<accession>A0A8C5CQ92</accession>
<dbReference type="SUPFAM" id="SSF46565">
    <property type="entry name" value="Chaperone J-domain"/>
    <property type="match status" value="1"/>
</dbReference>
<dbReference type="SMART" id="SM00271">
    <property type="entry name" value="DnaJ"/>
    <property type="match status" value="1"/>
</dbReference>
<feature type="transmembrane region" description="Helical" evidence="2">
    <location>
        <begin position="385"/>
        <end position="404"/>
    </location>
</feature>
<dbReference type="PANTHER" id="PTHR44873">
    <property type="entry name" value="DNAJ HOMOLOG SUBFAMILY C MEMBER 30, MITOCHONDRIAL"/>
    <property type="match status" value="1"/>
</dbReference>
<dbReference type="InterPro" id="IPR053025">
    <property type="entry name" value="Mito_ATP_Synthase-Asso"/>
</dbReference>
<name>A0A8C5CQ92_GADMO</name>
<sequence>MAEVSQRLSTGAHGLSALLRTRGRPVLPVRAAARSPGWDPAGAGSPGGPGRGAPRGGPVGATESTEGLCEDKPGSNIKTTAHRRSKTRKRYVIKNATENRARWSWIPPGPGVYPFVELIQDWHVHKTALHGSPGVQSGVRVGLLPGRMTCWSSKADVVAVAVLHETFTSAQLLREFSTLSTGLSAGHRLGPPPRPLPLLERRAPARGYSGRPTKDTGPLYRSRTAYYDLLKVSPHATQSQIKTAYYRQSFLLHPDKNQGDEEAGRRFSEVSEAYGVLGNLALRRKYDSGVLGAADLNGAARPSSREAPSRRPGPQPPQPPHHHHHHHHQQQQFSRVGGRPMFDFDAFYRAHYGEQLEREQRARARREWLEEQRRRSREKWRRSKVMELTVGFLLAVGGLILVNAR</sequence>
<evidence type="ECO:0000256" key="2">
    <source>
        <dbReference type="SAM" id="Phobius"/>
    </source>
</evidence>
<dbReference type="InterPro" id="IPR001623">
    <property type="entry name" value="DnaJ_domain"/>
</dbReference>
<dbReference type="GeneTree" id="ENSGT00510000048685"/>